<dbReference type="InterPro" id="IPR013633">
    <property type="entry name" value="NRDE-2"/>
</dbReference>
<dbReference type="GO" id="GO:1902369">
    <property type="term" value="P:negative regulation of RNA catabolic process"/>
    <property type="evidence" value="ECO:0007669"/>
    <property type="project" value="TreeGrafter"/>
</dbReference>
<name>A0AAJ6VX54_9ACAR</name>
<comment type="subcellular location">
    <subcellularLocation>
        <location evidence="1">Nucleus</location>
    </subcellularLocation>
</comment>
<dbReference type="GeneID" id="100900725"/>
<feature type="compositionally biased region" description="Basic and acidic residues" evidence="4">
    <location>
        <begin position="44"/>
        <end position="68"/>
    </location>
</feature>
<dbReference type="GO" id="GO:0071013">
    <property type="term" value="C:catalytic step 2 spliceosome"/>
    <property type="evidence" value="ECO:0007669"/>
    <property type="project" value="TreeGrafter"/>
</dbReference>
<keyword evidence="3" id="KW-0539">Nucleus</keyword>
<dbReference type="RefSeq" id="XP_003741811.1">
    <property type="nucleotide sequence ID" value="XM_003741763.1"/>
</dbReference>
<dbReference type="AlphaFoldDB" id="A0AAJ6VX54"/>
<comment type="similarity">
    <text evidence="2">Belongs to the NRDE2 family.</text>
</comment>
<sequence length="971" mass="112068">MFPAYAGDEKSKSNFGVSWLQCPDFRGTDGSPGAKSESSDSDDELVHALERQRCRNTDGRAQKRDRSPGSDSSPAARREHGTKHHKKHKKKDKKHRKDKKHKKQRKRSRSRSPDASYLKRKWAFLEDIGPTKITYIVDPKGDQSNKAFEQLPHTCAAVYKVRREFRPRKKTRRYFKAKMSPPSMSIAVNEKLRALKTTSYISLGSALLDEDNDSELPSWPSLIKEHADLSNRCRKEPGNVELWLKLCEFERVFVPCSLAGSNIDAQALRKAILEKQLSVMAEAISKNPVILKLRLKKFDLLCALDRQDELSREWDDVLRMSDYSIERRDLKNEMWLKYAQYARSKFRVVAKFSLEDATAGYRRAIEAYRRTRSDDMFLVDLIADYADFLVECGHTEKAVSTFQAMLDFNLSQPGYLSTERNEDALKKMFELFWESGSPRVGENDHVGWALSNDNPHLEPPEENRNFKDEDEITSSAQPLNVKWAMLELHRQKTQWRPAKINAEDVEQIVLFDDIEMFLFRTRDRLCIRKLLSAFMSHLSRGDRSYLGHDEGSSKMHQLLKLPFAKLELQGLSTLLYNCYRTGMEFLPEFPWPEELLDRLLDLAPHSGENLIALGKKILQDGENQSNILIWTKLLLLLACCGQRDEAISKGVKLMRTLSASLKSFRGDPLNFLATFIEIHLDIHHLMTSEIHENVTEIPDLKPLFSFWGALVQGRRATLSEIDEGNMEFLRAHLRNQRTEFSIEIATFFELTSRGPLEAYSYLSSQASHLSKAAYHRLNILLHVLVNKHFSPSLTSLKSTLRLACTERPTKEHLALLATLAYKNPLAWRSCPIPQDDAEISWFSILLFHLLRNQEYEDWQKREEVSYYRAPLGSVRRAMSQLGEIRDPLFWRLQAWAEMQAGERDKAKELLLRGLQTCPWSKALFLDCALYFEDMLEQIVDSLTEKGLRLRTPIEEIQLLTETSTTEPVSNE</sequence>
<dbReference type="Proteomes" id="UP000694867">
    <property type="component" value="Unplaced"/>
</dbReference>
<dbReference type="GO" id="GO:0031048">
    <property type="term" value="P:regulatory ncRNA-mediated heterochromatin formation"/>
    <property type="evidence" value="ECO:0007669"/>
    <property type="project" value="TreeGrafter"/>
</dbReference>
<gene>
    <name evidence="6" type="primary">LOC100900725</name>
</gene>
<evidence type="ECO:0000313" key="5">
    <source>
        <dbReference type="Proteomes" id="UP000694867"/>
    </source>
</evidence>
<proteinExistence type="inferred from homology"/>
<dbReference type="PANTHER" id="PTHR13471">
    <property type="entry name" value="TETRATRICOPEPTIDE-LIKE HELICAL"/>
    <property type="match status" value="1"/>
</dbReference>
<reference evidence="6" key="1">
    <citation type="submission" date="2025-08" db="UniProtKB">
        <authorList>
            <consortium name="RefSeq"/>
        </authorList>
    </citation>
    <scope>IDENTIFICATION</scope>
</reference>
<accession>A0AAJ6VX54</accession>
<feature type="region of interest" description="Disordered" evidence="4">
    <location>
        <begin position="1"/>
        <end position="115"/>
    </location>
</feature>
<evidence type="ECO:0000256" key="3">
    <source>
        <dbReference type="ARBA" id="ARBA00023242"/>
    </source>
</evidence>
<evidence type="ECO:0000256" key="2">
    <source>
        <dbReference type="ARBA" id="ARBA00009265"/>
    </source>
</evidence>
<protein>
    <submittedName>
        <fullName evidence="6">Protein NRDE2 homolog</fullName>
    </submittedName>
</protein>
<dbReference type="KEGG" id="goe:100900725"/>
<evidence type="ECO:0000313" key="6">
    <source>
        <dbReference type="RefSeq" id="XP_003741811.1"/>
    </source>
</evidence>
<dbReference type="PANTHER" id="PTHR13471:SF0">
    <property type="entry name" value="NUCLEAR EXOSOME REGULATOR NRDE2"/>
    <property type="match status" value="1"/>
</dbReference>
<evidence type="ECO:0000256" key="4">
    <source>
        <dbReference type="SAM" id="MobiDB-lite"/>
    </source>
</evidence>
<keyword evidence="5" id="KW-1185">Reference proteome</keyword>
<feature type="compositionally biased region" description="Basic residues" evidence="4">
    <location>
        <begin position="80"/>
        <end position="110"/>
    </location>
</feature>
<organism evidence="5 6">
    <name type="scientific">Galendromus occidentalis</name>
    <name type="common">western predatory mite</name>
    <dbReference type="NCBI Taxonomy" id="34638"/>
    <lineage>
        <taxon>Eukaryota</taxon>
        <taxon>Metazoa</taxon>
        <taxon>Ecdysozoa</taxon>
        <taxon>Arthropoda</taxon>
        <taxon>Chelicerata</taxon>
        <taxon>Arachnida</taxon>
        <taxon>Acari</taxon>
        <taxon>Parasitiformes</taxon>
        <taxon>Mesostigmata</taxon>
        <taxon>Gamasina</taxon>
        <taxon>Phytoseioidea</taxon>
        <taxon>Phytoseiidae</taxon>
        <taxon>Typhlodrominae</taxon>
        <taxon>Galendromus</taxon>
    </lineage>
</organism>
<dbReference type="Pfam" id="PF08424">
    <property type="entry name" value="NRDE-2"/>
    <property type="match status" value="1"/>
</dbReference>
<evidence type="ECO:0000256" key="1">
    <source>
        <dbReference type="ARBA" id="ARBA00004123"/>
    </source>
</evidence>